<dbReference type="EMBL" id="BGPR01217969">
    <property type="protein sequence ID" value="GBN56272.1"/>
    <property type="molecule type" value="Genomic_DNA"/>
</dbReference>
<name>A0A4Y2PYG0_ARAVE</name>
<dbReference type="AlphaFoldDB" id="A0A4Y2PYG0"/>
<reference evidence="2 4" key="1">
    <citation type="journal article" date="2019" name="Sci. Rep.">
        <title>Orb-weaving spider Araneus ventricosus genome elucidates the spidroin gene catalogue.</title>
        <authorList>
            <person name="Kono N."/>
            <person name="Nakamura H."/>
            <person name="Ohtoshi R."/>
            <person name="Moran D.A.P."/>
            <person name="Shinohara A."/>
            <person name="Yoshida Y."/>
            <person name="Fujiwara M."/>
            <person name="Mori M."/>
            <person name="Tomita M."/>
            <person name="Arakawa K."/>
        </authorList>
    </citation>
    <scope>NUCLEOTIDE SEQUENCE [LARGE SCALE GENOMIC DNA]</scope>
</reference>
<evidence type="ECO:0000313" key="4">
    <source>
        <dbReference type="Proteomes" id="UP000499080"/>
    </source>
</evidence>
<evidence type="ECO:0000313" key="3">
    <source>
        <dbReference type="EMBL" id="GBN56322.1"/>
    </source>
</evidence>
<organism evidence="2 4">
    <name type="scientific">Araneus ventricosus</name>
    <name type="common">Orbweaver spider</name>
    <name type="synonym">Epeira ventricosa</name>
    <dbReference type="NCBI Taxonomy" id="182803"/>
    <lineage>
        <taxon>Eukaryota</taxon>
        <taxon>Metazoa</taxon>
        <taxon>Ecdysozoa</taxon>
        <taxon>Arthropoda</taxon>
        <taxon>Chelicerata</taxon>
        <taxon>Arachnida</taxon>
        <taxon>Araneae</taxon>
        <taxon>Araneomorphae</taxon>
        <taxon>Entelegynae</taxon>
        <taxon>Araneoidea</taxon>
        <taxon>Araneidae</taxon>
        <taxon>Araneus</taxon>
    </lineage>
</organism>
<dbReference type="Proteomes" id="UP000499080">
    <property type="component" value="Unassembled WGS sequence"/>
</dbReference>
<protein>
    <submittedName>
        <fullName evidence="2">Uncharacterized protein</fullName>
    </submittedName>
</protein>
<accession>A0A4Y2PYG0</accession>
<keyword evidence="4" id="KW-1185">Reference proteome</keyword>
<evidence type="ECO:0000313" key="2">
    <source>
        <dbReference type="EMBL" id="GBN56291.1"/>
    </source>
</evidence>
<gene>
    <name evidence="2" type="ORF">AVEN_17898_1</name>
    <name evidence="1" type="ORF">AVEN_258454_1</name>
    <name evidence="3" type="ORF">AVEN_57772_1</name>
</gene>
<dbReference type="EMBL" id="BGPR01217977">
    <property type="protein sequence ID" value="GBN56291.1"/>
    <property type="molecule type" value="Genomic_DNA"/>
</dbReference>
<proteinExistence type="predicted"/>
<comment type="caution">
    <text evidence="2">The sequence shown here is derived from an EMBL/GenBank/DDBJ whole genome shotgun (WGS) entry which is preliminary data.</text>
</comment>
<evidence type="ECO:0000313" key="1">
    <source>
        <dbReference type="EMBL" id="GBN56272.1"/>
    </source>
</evidence>
<sequence>MNVLDLPGVRKPHFLELCQSVDAISQNVTRELGEIRYVAIIPNMAKYLYQILKEIFQQEIFLSVCPSACGYDKSETPRPRWKKFGGWLQH</sequence>
<dbReference type="EMBL" id="BGPR01217992">
    <property type="protein sequence ID" value="GBN56322.1"/>
    <property type="molecule type" value="Genomic_DNA"/>
</dbReference>